<dbReference type="RefSeq" id="WP_171905453.1">
    <property type="nucleotide sequence ID" value="NZ_JAVGXC010000030.1"/>
</dbReference>
<evidence type="ECO:0000313" key="1">
    <source>
        <dbReference type="EMBL" id="MDR0191950.1"/>
    </source>
</evidence>
<accession>A0ABU1CXE6</accession>
<comment type="caution">
    <text evidence="1">The sequence shown here is derived from an EMBL/GenBank/DDBJ whole genome shotgun (WGS) entry which is preliminary data.</text>
</comment>
<dbReference type="Proteomes" id="UP001224477">
    <property type="component" value="Unassembled WGS sequence"/>
</dbReference>
<gene>
    <name evidence="1" type="ORF">RCO22_23675</name>
</gene>
<reference evidence="1 2" key="1">
    <citation type="journal article" date="2023" name="Microbiol. Resour. Announc.">
        <title>Whole-genome sequence of Pseudomonas yamanorum OLsAu1 isolated from the edible ectomycorrhizal mushroom Lactarius sp. section Deliciosi.</title>
        <authorList>
            <person name="Ramirez-Mendoza R."/>
            <person name="Angeles-Argaiz R.E."/>
            <person name="Hernandez-Oaxaca D."/>
            <person name="Aguirre-Beltran L."/>
            <person name="Almaraz-Suarez J."/>
            <person name="Perez-Moreno J."/>
        </authorList>
    </citation>
    <scope>NUCLEOTIDE SEQUENCE [LARGE SCALE GENOMIC DNA]</scope>
    <source>
        <strain evidence="1 2">OLsAu1</strain>
    </source>
</reference>
<proteinExistence type="predicted"/>
<dbReference type="EMBL" id="JAVGXC010000030">
    <property type="protein sequence ID" value="MDR0191950.1"/>
    <property type="molecule type" value="Genomic_DNA"/>
</dbReference>
<name>A0ABU1CXE6_9PSED</name>
<sequence>MSQMLMLSKVETLQNVLTEKTSTAWVEDVQLVSPSYVNKSDRWLMEPLLELTEVGNGPGKAKSYIYRVLGDRLYTQGQTDDVTDQVVCTIYLAKG</sequence>
<evidence type="ECO:0000313" key="2">
    <source>
        <dbReference type="Proteomes" id="UP001224477"/>
    </source>
</evidence>
<organism evidence="1 2">
    <name type="scientific">Pseudomonas yamanorum</name>
    <dbReference type="NCBI Taxonomy" id="515393"/>
    <lineage>
        <taxon>Bacteria</taxon>
        <taxon>Pseudomonadati</taxon>
        <taxon>Pseudomonadota</taxon>
        <taxon>Gammaproteobacteria</taxon>
        <taxon>Pseudomonadales</taxon>
        <taxon>Pseudomonadaceae</taxon>
        <taxon>Pseudomonas</taxon>
    </lineage>
</organism>
<protein>
    <submittedName>
        <fullName evidence="1">Uncharacterized protein</fullName>
    </submittedName>
</protein>
<keyword evidence="2" id="KW-1185">Reference proteome</keyword>